<dbReference type="InterPro" id="IPR036265">
    <property type="entry name" value="HIT-like_sf"/>
</dbReference>
<dbReference type="GO" id="GO:0006012">
    <property type="term" value="P:galactose metabolic process"/>
    <property type="evidence" value="ECO:0007669"/>
    <property type="project" value="InterPro"/>
</dbReference>
<feature type="region of interest" description="Disordered" evidence="2">
    <location>
        <begin position="55"/>
        <end position="74"/>
    </location>
</feature>
<evidence type="ECO:0000313" key="5">
    <source>
        <dbReference type="Proteomes" id="UP000178495"/>
    </source>
</evidence>
<gene>
    <name evidence="4" type="ORF">A3A43_00010</name>
</gene>
<dbReference type="GO" id="GO:0008270">
    <property type="term" value="F:zinc ion binding"/>
    <property type="evidence" value="ECO:0007669"/>
    <property type="project" value="InterPro"/>
</dbReference>
<dbReference type="GO" id="GO:0008108">
    <property type="term" value="F:UDP-glucose:hexose-1-phosphate uridylyltransferase activity"/>
    <property type="evidence" value="ECO:0007669"/>
    <property type="project" value="InterPro"/>
</dbReference>
<dbReference type="PIRSF" id="PIRSF000808">
    <property type="entry name" value="GalT"/>
    <property type="match status" value="1"/>
</dbReference>
<dbReference type="PANTHER" id="PTHR42763">
    <property type="entry name" value="ADP-GLUCOSE PHOSPHORYLASE"/>
    <property type="match status" value="1"/>
</dbReference>
<evidence type="ECO:0000256" key="2">
    <source>
        <dbReference type="SAM" id="MobiDB-lite"/>
    </source>
</evidence>
<feature type="domain" description="DUF4921" evidence="3">
    <location>
        <begin position="151"/>
        <end position="335"/>
    </location>
</feature>
<dbReference type="InterPro" id="IPR053177">
    <property type="entry name" value="ADP-glucose_phosphorylase"/>
</dbReference>
<dbReference type="Proteomes" id="UP000178495">
    <property type="component" value="Unassembled WGS sequence"/>
</dbReference>
<dbReference type="InterPro" id="IPR032576">
    <property type="entry name" value="DUF4921"/>
</dbReference>
<feature type="active site" description="Tele-UMP-histidine intermediate" evidence="1">
    <location>
        <position position="177"/>
    </location>
</feature>
<dbReference type="STRING" id="1798652.A3A43_00010"/>
<dbReference type="SUPFAM" id="SSF54197">
    <property type="entry name" value="HIT-like"/>
    <property type="match status" value="2"/>
</dbReference>
<dbReference type="Pfam" id="PF16268">
    <property type="entry name" value="DUF4921"/>
    <property type="match status" value="1"/>
</dbReference>
<dbReference type="PANTHER" id="PTHR42763:SF2">
    <property type="entry name" value="ADP-GLUCOSE PHOSPHORYLASE"/>
    <property type="match status" value="1"/>
</dbReference>
<name>A0A1G2CLZ0_9BACT</name>
<proteinExistence type="predicted"/>
<dbReference type="Gene3D" id="3.30.428.10">
    <property type="entry name" value="HIT-like"/>
    <property type="match status" value="2"/>
</dbReference>
<organism evidence="4 5">
    <name type="scientific">Candidatus Liptonbacteria bacterium RIFCSPLOWO2_01_FULL_56_20</name>
    <dbReference type="NCBI Taxonomy" id="1798652"/>
    <lineage>
        <taxon>Bacteria</taxon>
        <taxon>Candidatus Liptoniibacteriota</taxon>
    </lineage>
</organism>
<evidence type="ECO:0000313" key="4">
    <source>
        <dbReference type="EMBL" id="OGZ01770.1"/>
    </source>
</evidence>
<comment type="caution">
    <text evidence="4">The sequence shown here is derived from an EMBL/GenBank/DDBJ whole genome shotgun (WGS) entry which is preliminary data.</text>
</comment>
<dbReference type="InterPro" id="IPR001937">
    <property type="entry name" value="GalP_UDPtransf1"/>
</dbReference>
<protein>
    <recommendedName>
        <fullName evidence="3">DUF4921 domain-containing protein</fullName>
    </recommendedName>
</protein>
<dbReference type="EMBL" id="MHLC01000004">
    <property type="protein sequence ID" value="OGZ01770.1"/>
    <property type="molecule type" value="Genomic_DNA"/>
</dbReference>
<evidence type="ECO:0000256" key="1">
    <source>
        <dbReference type="PIRSR" id="PIRSR000808-1"/>
    </source>
</evidence>
<reference evidence="4 5" key="1">
    <citation type="journal article" date="2016" name="Nat. Commun.">
        <title>Thousands of microbial genomes shed light on interconnected biogeochemical processes in an aquifer system.</title>
        <authorList>
            <person name="Anantharaman K."/>
            <person name="Brown C.T."/>
            <person name="Hug L.A."/>
            <person name="Sharon I."/>
            <person name="Castelle C.J."/>
            <person name="Probst A.J."/>
            <person name="Thomas B.C."/>
            <person name="Singh A."/>
            <person name="Wilkins M.J."/>
            <person name="Karaoz U."/>
            <person name="Brodie E.L."/>
            <person name="Williams K.H."/>
            <person name="Hubbard S.S."/>
            <person name="Banfield J.F."/>
        </authorList>
    </citation>
    <scope>NUCLEOTIDE SEQUENCE [LARGE SCALE GENOMIC DNA]</scope>
</reference>
<evidence type="ECO:0000259" key="3">
    <source>
        <dbReference type="Pfam" id="PF16268"/>
    </source>
</evidence>
<dbReference type="AlphaFoldDB" id="A0A1G2CLZ0"/>
<accession>A0A1G2CLZ0</accession>
<sequence length="345" mass="39301">MSELRQDLVSGDWIVVASERAKRPHDFLPKKRHRRATPKKECPFEDLEASGNWPPIISYPDDTNPDARMGRGSDRKRGSWQIAVIPNKYPAVTHAPRCAVLGARGPYRLTQGVGHHDLVLTRDHRKNLAHLTPAQAIRLFEVIQKRYQALGRDACLHYTSMFFNWGASAGASLFHPHYQLLTLPIIPPDVAHSLQGSHKYFRQHRRCVHCDILGYERKEGSRIIEENAGAIAIAPFVSREAFEVRVYPKRHRPYFEATPLADLRAVVTLLASCLRRIERHLNDPDLNFFIHTAPIKNQNQHRHYHWHIEIVPKISIPAGFELSTGVLINVIDPDKAASILRGAKK</sequence>